<sequence>MNCDGKLMYMISPGLNSGNHQIPELSHCEYSVLDRFQRSSGFERRRSELGVEPAEGFKGGGGGTWENRPLQNLNPFARKIDFS</sequence>
<reference evidence="1" key="2">
    <citation type="submission" date="2023-06" db="EMBL/GenBank/DDBJ databases">
        <authorList>
            <person name="Swenson N.G."/>
            <person name="Wegrzyn J.L."/>
            <person name="Mcevoy S.L."/>
        </authorList>
    </citation>
    <scope>NUCLEOTIDE SEQUENCE</scope>
    <source>
        <strain evidence="1">NS2018</strain>
        <tissue evidence="1">Leaf</tissue>
    </source>
</reference>
<organism evidence="1 2">
    <name type="scientific">Acer saccharum</name>
    <name type="common">Sugar maple</name>
    <dbReference type="NCBI Taxonomy" id="4024"/>
    <lineage>
        <taxon>Eukaryota</taxon>
        <taxon>Viridiplantae</taxon>
        <taxon>Streptophyta</taxon>
        <taxon>Embryophyta</taxon>
        <taxon>Tracheophyta</taxon>
        <taxon>Spermatophyta</taxon>
        <taxon>Magnoliopsida</taxon>
        <taxon>eudicotyledons</taxon>
        <taxon>Gunneridae</taxon>
        <taxon>Pentapetalae</taxon>
        <taxon>rosids</taxon>
        <taxon>malvids</taxon>
        <taxon>Sapindales</taxon>
        <taxon>Sapindaceae</taxon>
        <taxon>Hippocastanoideae</taxon>
        <taxon>Acereae</taxon>
        <taxon>Acer</taxon>
    </lineage>
</organism>
<reference evidence="1" key="1">
    <citation type="journal article" date="2022" name="Plant J.">
        <title>Strategies of tolerance reflected in two North American maple genomes.</title>
        <authorList>
            <person name="McEvoy S.L."/>
            <person name="Sezen U.U."/>
            <person name="Trouern-Trend A."/>
            <person name="McMahon S.M."/>
            <person name="Schaberg P.G."/>
            <person name="Yang J."/>
            <person name="Wegrzyn J.L."/>
            <person name="Swenson N.G."/>
        </authorList>
    </citation>
    <scope>NUCLEOTIDE SEQUENCE</scope>
    <source>
        <strain evidence="1">NS2018</strain>
    </source>
</reference>
<dbReference type="Proteomes" id="UP001168877">
    <property type="component" value="Unassembled WGS sequence"/>
</dbReference>
<evidence type="ECO:0000313" key="1">
    <source>
        <dbReference type="EMBL" id="KAK0572502.1"/>
    </source>
</evidence>
<evidence type="ECO:0000313" key="2">
    <source>
        <dbReference type="Proteomes" id="UP001168877"/>
    </source>
</evidence>
<gene>
    <name evidence="1" type="ORF">LWI29_032403</name>
</gene>
<proteinExistence type="predicted"/>
<comment type="caution">
    <text evidence="1">The sequence shown here is derived from an EMBL/GenBank/DDBJ whole genome shotgun (WGS) entry which is preliminary data.</text>
</comment>
<dbReference type="AlphaFoldDB" id="A0AA39VB32"/>
<dbReference type="EMBL" id="JAUESC010000388">
    <property type="protein sequence ID" value="KAK0572502.1"/>
    <property type="molecule type" value="Genomic_DNA"/>
</dbReference>
<name>A0AA39VB32_ACESA</name>
<protein>
    <submittedName>
        <fullName evidence="1">Uncharacterized protein</fullName>
    </submittedName>
</protein>
<accession>A0AA39VB32</accession>
<keyword evidence="2" id="KW-1185">Reference proteome</keyword>